<evidence type="ECO:0008006" key="10">
    <source>
        <dbReference type="Google" id="ProtNLM"/>
    </source>
</evidence>
<protein>
    <recommendedName>
        <fullName evidence="10">Twin-arginine translocase subunit TatB</fullName>
    </recommendedName>
</protein>
<gene>
    <name evidence="9" type="ORF">METZ01_LOCUS53724</name>
</gene>
<evidence type="ECO:0000313" key="9">
    <source>
        <dbReference type="EMBL" id="SVA00870.1"/>
    </source>
</evidence>
<evidence type="ECO:0000256" key="2">
    <source>
        <dbReference type="ARBA" id="ARBA00022448"/>
    </source>
</evidence>
<sequence>MFDIGFFELMIIMGIAVVVIGPQNLPKLAKAIGKGWGEFQKTFTGLKQDVMDEAEGLKQTVNVDALEQDIGAATKIDVDVNLSEMDLDIAGDIKKDV</sequence>
<dbReference type="PANTHER" id="PTHR33162:SF1">
    <property type="entry name" value="SEC-INDEPENDENT PROTEIN TRANSLOCASE PROTEIN TATA, CHLOROPLASTIC"/>
    <property type="match status" value="1"/>
</dbReference>
<keyword evidence="3 8" id="KW-0812">Transmembrane</keyword>
<proteinExistence type="predicted"/>
<organism evidence="9">
    <name type="scientific">marine metagenome</name>
    <dbReference type="NCBI Taxonomy" id="408172"/>
    <lineage>
        <taxon>unclassified sequences</taxon>
        <taxon>metagenomes</taxon>
        <taxon>ecological metagenomes</taxon>
    </lineage>
</organism>
<evidence type="ECO:0000256" key="5">
    <source>
        <dbReference type="ARBA" id="ARBA00022989"/>
    </source>
</evidence>
<reference evidence="9" key="1">
    <citation type="submission" date="2018-05" db="EMBL/GenBank/DDBJ databases">
        <authorList>
            <person name="Lanie J.A."/>
            <person name="Ng W.-L."/>
            <person name="Kazmierczak K.M."/>
            <person name="Andrzejewski T.M."/>
            <person name="Davidsen T.M."/>
            <person name="Wayne K.J."/>
            <person name="Tettelin H."/>
            <person name="Glass J.I."/>
            <person name="Rusch D."/>
            <person name="Podicherti R."/>
            <person name="Tsui H.-C.T."/>
            <person name="Winkler M.E."/>
        </authorList>
    </citation>
    <scope>NUCLEOTIDE SEQUENCE</scope>
</reference>
<evidence type="ECO:0000256" key="7">
    <source>
        <dbReference type="ARBA" id="ARBA00023136"/>
    </source>
</evidence>
<keyword evidence="4" id="KW-0653">Protein transport</keyword>
<name>A0A381S9V1_9ZZZZ</name>
<dbReference type="Gene3D" id="1.20.5.3310">
    <property type="match status" value="1"/>
</dbReference>
<dbReference type="GO" id="GO:0015031">
    <property type="term" value="P:protein transport"/>
    <property type="evidence" value="ECO:0007669"/>
    <property type="project" value="UniProtKB-KW"/>
</dbReference>
<keyword evidence="7 8" id="KW-0472">Membrane</keyword>
<evidence type="ECO:0000256" key="1">
    <source>
        <dbReference type="ARBA" id="ARBA00004167"/>
    </source>
</evidence>
<dbReference type="PRINTS" id="PR01506">
    <property type="entry name" value="TATBPROTEIN"/>
</dbReference>
<evidence type="ECO:0000256" key="8">
    <source>
        <dbReference type="SAM" id="Phobius"/>
    </source>
</evidence>
<keyword evidence="5 8" id="KW-1133">Transmembrane helix</keyword>
<evidence type="ECO:0000256" key="3">
    <source>
        <dbReference type="ARBA" id="ARBA00022692"/>
    </source>
</evidence>
<dbReference type="PANTHER" id="PTHR33162">
    <property type="entry name" value="SEC-INDEPENDENT PROTEIN TRANSLOCASE PROTEIN TATA, CHLOROPLASTIC"/>
    <property type="match status" value="1"/>
</dbReference>
<dbReference type="AlphaFoldDB" id="A0A381S9V1"/>
<comment type="subcellular location">
    <subcellularLocation>
        <location evidence="1">Membrane</location>
        <topology evidence="1">Single-pass membrane protein</topology>
    </subcellularLocation>
</comment>
<keyword evidence="2" id="KW-0813">Transport</keyword>
<dbReference type="InterPro" id="IPR003369">
    <property type="entry name" value="TatA/B/E"/>
</dbReference>
<keyword evidence="6" id="KW-0811">Translocation</keyword>
<evidence type="ECO:0000256" key="6">
    <source>
        <dbReference type="ARBA" id="ARBA00023010"/>
    </source>
</evidence>
<accession>A0A381S9V1</accession>
<dbReference type="EMBL" id="UINC01002846">
    <property type="protein sequence ID" value="SVA00870.1"/>
    <property type="molecule type" value="Genomic_DNA"/>
</dbReference>
<feature type="transmembrane region" description="Helical" evidence="8">
    <location>
        <begin position="6"/>
        <end position="25"/>
    </location>
</feature>
<evidence type="ECO:0000256" key="4">
    <source>
        <dbReference type="ARBA" id="ARBA00022927"/>
    </source>
</evidence>
<dbReference type="Pfam" id="PF02416">
    <property type="entry name" value="TatA_B_E"/>
    <property type="match status" value="1"/>
</dbReference>
<dbReference type="GO" id="GO:0016020">
    <property type="term" value="C:membrane"/>
    <property type="evidence" value="ECO:0007669"/>
    <property type="project" value="UniProtKB-SubCell"/>
</dbReference>